<evidence type="ECO:0000259" key="3">
    <source>
        <dbReference type="SMART" id="SM00128"/>
    </source>
</evidence>
<evidence type="ECO:0000256" key="2">
    <source>
        <dbReference type="ARBA" id="ARBA00022801"/>
    </source>
</evidence>
<keyword evidence="5" id="KW-1185">Reference proteome</keyword>
<comment type="similarity">
    <text evidence="1">Belongs to the inositol polyphosphate 5-phosphatase family.</text>
</comment>
<dbReference type="PANTHER" id="PTHR45666:SF15">
    <property type="entry name" value="TYPE I INOSITOL POLYPHOSPHATE 5-PHOSPHATASE 8"/>
    <property type="match status" value="1"/>
</dbReference>
<reference evidence="4" key="2">
    <citation type="submission" date="2023-04" db="EMBL/GenBank/DDBJ databases">
        <authorList>
            <person name="Bruccoleri R.E."/>
            <person name="Oakeley E.J."/>
            <person name="Faust A.-M."/>
            <person name="Dessus-Babus S."/>
            <person name="Altorfer M."/>
            <person name="Burckhardt D."/>
            <person name="Oertli M."/>
            <person name="Naumann U."/>
            <person name="Petersen F."/>
            <person name="Wong J."/>
        </authorList>
    </citation>
    <scope>NUCLEOTIDE SEQUENCE</scope>
    <source>
        <strain evidence="4">GSM-AAB239-AS_SAM_17_03QT</strain>
        <tissue evidence="4">Leaf</tissue>
    </source>
</reference>
<evidence type="ECO:0000256" key="1">
    <source>
        <dbReference type="ARBA" id="ARBA00010768"/>
    </source>
</evidence>
<dbReference type="AlphaFoldDB" id="A0AAX6H2A2"/>
<reference evidence="4" key="1">
    <citation type="journal article" date="2023" name="GigaByte">
        <title>Genome assembly of the bearded iris, Iris pallida Lam.</title>
        <authorList>
            <person name="Bruccoleri R.E."/>
            <person name="Oakeley E.J."/>
            <person name="Faust A.M.E."/>
            <person name="Altorfer M."/>
            <person name="Dessus-Babus S."/>
            <person name="Burckhardt D."/>
            <person name="Oertli M."/>
            <person name="Naumann U."/>
            <person name="Petersen F."/>
            <person name="Wong J."/>
        </authorList>
    </citation>
    <scope>NUCLEOTIDE SEQUENCE</scope>
    <source>
        <strain evidence="4">GSM-AAB239-AS_SAM_17_03QT</strain>
    </source>
</reference>
<accession>A0AAX6H2A2</accession>
<name>A0AAX6H2A2_IRIPA</name>
<protein>
    <submittedName>
        <fullName evidence="4">Type I inositol polyphosphate 5-phosphatase 8-like</fullName>
    </submittedName>
</protein>
<comment type="caution">
    <text evidence="4">The sequence shown here is derived from an EMBL/GenBank/DDBJ whole genome shotgun (WGS) entry which is preliminary data.</text>
</comment>
<dbReference type="Proteomes" id="UP001140949">
    <property type="component" value="Unassembled WGS sequence"/>
</dbReference>
<dbReference type="SMART" id="SM00128">
    <property type="entry name" value="IPPc"/>
    <property type="match status" value="1"/>
</dbReference>
<dbReference type="GO" id="GO:0046856">
    <property type="term" value="P:phosphatidylinositol dephosphorylation"/>
    <property type="evidence" value="ECO:0007669"/>
    <property type="project" value="InterPro"/>
</dbReference>
<feature type="domain" description="Inositol polyphosphate-related phosphatase" evidence="3">
    <location>
        <begin position="90"/>
        <end position="447"/>
    </location>
</feature>
<sequence length="483" mass="54338">MRTEHRRNSKSSWPKTVVKKWLNIRNGAEEFHSDYKNKKTGRVGGMQERRKSCSDERPDMAGGWLVESCENLKPPQFVRDEQVDASLSQEDLRVFVGTWNVGGRPPQKGLELGDWLMSMPSQPDIYVLGFQEVVPLTAGNMLGAESKRPADTWASLIRRTLNGPVGSRRNCKNATGRICFSDLLALSDPDPNELRANSSAVAVGGGYCLAASKQMVGILLSVWVRTGLMSQVTRLKVSCVGRGIMGYMGNKGSVSISMRLRETTTLCFVCTHLTSGEKDGDELRRNSDVVEILRRTRFLRSRRLSKNQPLSPDTILEHDKIIWLGDLNYRLKTSCGETHELLEKNDWQTLLDKDQLKIEQKAGRVFGGWEEGDIYFPPTYKYRADSDSYAVTPSKSKEKHRTPAWCDRILWRGKGLKQLSYVRGESRFSDHRPVSSLFSVQVVDAINHSLLVARPNCGCDDDPTDELVVQVPIGRTPLESARF</sequence>
<dbReference type="Pfam" id="PF22669">
    <property type="entry name" value="Exo_endo_phos2"/>
    <property type="match status" value="1"/>
</dbReference>
<dbReference type="GO" id="GO:0034485">
    <property type="term" value="F:phosphatidylinositol-3,4,5-trisphosphate 5-phosphatase activity"/>
    <property type="evidence" value="ECO:0007669"/>
    <property type="project" value="TreeGrafter"/>
</dbReference>
<evidence type="ECO:0000313" key="4">
    <source>
        <dbReference type="EMBL" id="KAJ6834691.1"/>
    </source>
</evidence>
<dbReference type="Gene3D" id="3.60.10.10">
    <property type="entry name" value="Endonuclease/exonuclease/phosphatase"/>
    <property type="match status" value="1"/>
</dbReference>
<dbReference type="GO" id="GO:0004445">
    <property type="term" value="F:inositol-polyphosphate 5-phosphatase activity"/>
    <property type="evidence" value="ECO:0007669"/>
    <property type="project" value="InterPro"/>
</dbReference>
<organism evidence="4 5">
    <name type="scientific">Iris pallida</name>
    <name type="common">Sweet iris</name>
    <dbReference type="NCBI Taxonomy" id="29817"/>
    <lineage>
        <taxon>Eukaryota</taxon>
        <taxon>Viridiplantae</taxon>
        <taxon>Streptophyta</taxon>
        <taxon>Embryophyta</taxon>
        <taxon>Tracheophyta</taxon>
        <taxon>Spermatophyta</taxon>
        <taxon>Magnoliopsida</taxon>
        <taxon>Liliopsida</taxon>
        <taxon>Asparagales</taxon>
        <taxon>Iridaceae</taxon>
        <taxon>Iridoideae</taxon>
        <taxon>Irideae</taxon>
        <taxon>Iris</taxon>
    </lineage>
</organism>
<dbReference type="PANTHER" id="PTHR45666">
    <property type="entry name" value="TYPE IV INOSITOL POLYPHOSPHATE 5-PHOSPHATASE 9"/>
    <property type="match status" value="1"/>
</dbReference>
<dbReference type="InterPro" id="IPR045849">
    <property type="entry name" value="IP5P_plant"/>
</dbReference>
<proteinExistence type="inferred from homology"/>
<dbReference type="SUPFAM" id="SSF56219">
    <property type="entry name" value="DNase I-like"/>
    <property type="match status" value="1"/>
</dbReference>
<dbReference type="InterPro" id="IPR000300">
    <property type="entry name" value="IPPc"/>
</dbReference>
<dbReference type="InterPro" id="IPR036691">
    <property type="entry name" value="Endo/exonu/phosph_ase_sf"/>
</dbReference>
<evidence type="ECO:0000313" key="5">
    <source>
        <dbReference type="Proteomes" id="UP001140949"/>
    </source>
</evidence>
<keyword evidence="2" id="KW-0378">Hydrolase</keyword>
<gene>
    <name evidence="4" type="ORF">M6B38_334000</name>
</gene>
<dbReference type="GO" id="GO:0004439">
    <property type="term" value="F:phosphatidylinositol-4,5-bisphosphate 5-phosphatase activity"/>
    <property type="evidence" value="ECO:0007669"/>
    <property type="project" value="TreeGrafter"/>
</dbReference>
<dbReference type="EMBL" id="JANAVB010014200">
    <property type="protein sequence ID" value="KAJ6834691.1"/>
    <property type="molecule type" value="Genomic_DNA"/>
</dbReference>